<feature type="chain" id="PRO_5042203567" description="Alkaline phosphatase" evidence="1">
    <location>
        <begin position="20"/>
        <end position="451"/>
    </location>
</feature>
<dbReference type="PANTHER" id="PTHR43606">
    <property type="entry name" value="PHOSPHATASE, PUTATIVE (AFU_ORTHOLOGUE AFUA_6G08710)-RELATED"/>
    <property type="match status" value="1"/>
</dbReference>
<dbReference type="EMBL" id="LGRX02017348">
    <property type="protein sequence ID" value="KAK3260885.1"/>
    <property type="molecule type" value="Genomic_DNA"/>
</dbReference>
<dbReference type="Proteomes" id="UP001190700">
    <property type="component" value="Unassembled WGS sequence"/>
</dbReference>
<dbReference type="Pfam" id="PF09423">
    <property type="entry name" value="PhoD"/>
    <property type="match status" value="1"/>
</dbReference>
<evidence type="ECO:0000259" key="3">
    <source>
        <dbReference type="Pfam" id="PF16655"/>
    </source>
</evidence>
<evidence type="ECO:0000313" key="4">
    <source>
        <dbReference type="EMBL" id="KAK3260885.1"/>
    </source>
</evidence>
<accession>A0AAE0KUE5</accession>
<comment type="caution">
    <text evidence="4">The sequence shown here is derived from an EMBL/GenBank/DDBJ whole genome shotgun (WGS) entry which is preliminary data.</text>
</comment>
<dbReference type="AlphaFoldDB" id="A0AAE0KUE5"/>
<feature type="non-terminal residue" evidence="4">
    <location>
        <position position="451"/>
    </location>
</feature>
<evidence type="ECO:0000256" key="1">
    <source>
        <dbReference type="SAM" id="SignalP"/>
    </source>
</evidence>
<protein>
    <recommendedName>
        <fullName evidence="6">Alkaline phosphatase</fullName>
    </recommendedName>
</protein>
<evidence type="ECO:0000313" key="5">
    <source>
        <dbReference type="Proteomes" id="UP001190700"/>
    </source>
</evidence>
<proteinExistence type="predicted"/>
<dbReference type="CDD" id="cd07389">
    <property type="entry name" value="MPP_PhoD"/>
    <property type="match status" value="1"/>
</dbReference>
<feature type="signal peptide" evidence="1">
    <location>
        <begin position="1"/>
        <end position="19"/>
    </location>
</feature>
<gene>
    <name evidence="4" type="ORF">CYMTET_30181</name>
</gene>
<evidence type="ECO:0008006" key="6">
    <source>
        <dbReference type="Google" id="ProtNLM"/>
    </source>
</evidence>
<dbReference type="InterPro" id="IPR018946">
    <property type="entry name" value="PhoD-like_MPP"/>
</dbReference>
<dbReference type="InterPro" id="IPR052900">
    <property type="entry name" value="Phospholipid_Metab_Enz"/>
</dbReference>
<dbReference type="SUPFAM" id="SSF56300">
    <property type="entry name" value="Metallo-dependent phosphatases"/>
    <property type="match status" value="1"/>
</dbReference>
<dbReference type="InterPro" id="IPR032093">
    <property type="entry name" value="PhoD_N"/>
</dbReference>
<dbReference type="Gene3D" id="2.60.40.380">
    <property type="entry name" value="Purple acid phosphatase-like, N-terminal"/>
    <property type="match status" value="1"/>
</dbReference>
<dbReference type="InterPro" id="IPR029052">
    <property type="entry name" value="Metallo-depent_PP-like"/>
</dbReference>
<feature type="domain" description="Phospholipase D N-terminal" evidence="3">
    <location>
        <begin position="33"/>
        <end position="131"/>
    </location>
</feature>
<dbReference type="PANTHER" id="PTHR43606:SF2">
    <property type="entry name" value="ALKALINE PHOSPHATASE FAMILY PROTEIN (AFU_ORTHOLOGUE AFUA_5G03860)"/>
    <property type="match status" value="1"/>
</dbReference>
<dbReference type="Gene3D" id="3.60.21.70">
    <property type="entry name" value="PhoD-like phosphatase"/>
    <property type="match status" value="1"/>
</dbReference>
<feature type="domain" description="PhoD-like phosphatase metallophosphatase" evidence="2">
    <location>
        <begin position="146"/>
        <end position="409"/>
    </location>
</feature>
<keyword evidence="1" id="KW-0732">Signal</keyword>
<dbReference type="InterPro" id="IPR038607">
    <property type="entry name" value="PhoD-like_sf"/>
</dbReference>
<dbReference type="Pfam" id="PF16655">
    <property type="entry name" value="PhoD_N"/>
    <property type="match status" value="1"/>
</dbReference>
<name>A0AAE0KUE5_9CHLO</name>
<sequence>MRRAFKMTIVWLCVKAAVGESDSGTGFAASFPQGVASGDPLHDAIILWTRAPPTHVDHAGSVTVHWFVSLQKSRSKARNSSDSVQGFFETNSSFDWTVKVEPTGLSHSEDYYYHFVVYGGGLAQSALGHFRLPPPAETTLQRLRYAAFSCSNWGFGYFNAYRVAAEEDLDFWLHLGDWFYEYGDDHYPSKQEAVRHGLDPPYEIIQLDDYRRRHRLYRSDPALQHLSAASPLIAVWDDHEIANNPWVHGAEDHNPGEGSWETRKKVAIQAYHEYMPTRSWDVQHGGYLGALFYRNFTFGNLASLLMLESRLLNRTDPNEIPNVFHTAQEIVGATAPSSWGAEGETASKMQRLKRTLDEYRGRSNKTMLGDAQLQWIERVTNHDAKHTTWQLYGQQTVMQDMYAADLEAAASAPGTPVSWSQLLRNLTEDVPHATYAGAGTEPYQSGLLNKV</sequence>
<reference evidence="4 5" key="1">
    <citation type="journal article" date="2015" name="Genome Biol. Evol.">
        <title>Comparative Genomics of a Bacterivorous Green Alga Reveals Evolutionary Causalities and Consequences of Phago-Mixotrophic Mode of Nutrition.</title>
        <authorList>
            <person name="Burns J.A."/>
            <person name="Paasch A."/>
            <person name="Narechania A."/>
            <person name="Kim E."/>
        </authorList>
    </citation>
    <scope>NUCLEOTIDE SEQUENCE [LARGE SCALE GENOMIC DNA]</scope>
    <source>
        <strain evidence="4 5">PLY_AMNH</strain>
    </source>
</reference>
<keyword evidence="5" id="KW-1185">Reference proteome</keyword>
<organism evidence="4 5">
    <name type="scientific">Cymbomonas tetramitiformis</name>
    <dbReference type="NCBI Taxonomy" id="36881"/>
    <lineage>
        <taxon>Eukaryota</taxon>
        <taxon>Viridiplantae</taxon>
        <taxon>Chlorophyta</taxon>
        <taxon>Pyramimonadophyceae</taxon>
        <taxon>Pyramimonadales</taxon>
        <taxon>Pyramimonadaceae</taxon>
        <taxon>Cymbomonas</taxon>
    </lineage>
</organism>
<evidence type="ECO:0000259" key="2">
    <source>
        <dbReference type="Pfam" id="PF09423"/>
    </source>
</evidence>